<dbReference type="EMBL" id="QBIY01011545">
    <property type="protein sequence ID" value="RXN30792.1"/>
    <property type="molecule type" value="Genomic_DNA"/>
</dbReference>
<proteinExistence type="predicted"/>
<dbReference type="Proteomes" id="UP000290572">
    <property type="component" value="Unassembled WGS sequence"/>
</dbReference>
<accession>A0A498LFM2</accession>
<comment type="caution">
    <text evidence="2">The sequence shown here is derived from an EMBL/GenBank/DDBJ whole genome shotgun (WGS) entry which is preliminary data.</text>
</comment>
<protein>
    <submittedName>
        <fullName evidence="2">Uncharacterized protein</fullName>
    </submittedName>
</protein>
<dbReference type="AlphaFoldDB" id="A0A498LFM2"/>
<reference evidence="2 4" key="1">
    <citation type="submission" date="2018-03" db="EMBL/GenBank/DDBJ databases">
        <title>Draft genome sequence of Rohu Carp (Labeo rohita).</title>
        <authorList>
            <person name="Das P."/>
            <person name="Kushwaha B."/>
            <person name="Joshi C.G."/>
            <person name="Kumar D."/>
            <person name="Nagpure N.S."/>
            <person name="Sahoo L."/>
            <person name="Das S.P."/>
            <person name="Bit A."/>
            <person name="Patnaik S."/>
            <person name="Meher P.K."/>
            <person name="Jayasankar P."/>
            <person name="Koringa P.G."/>
            <person name="Patel N.V."/>
            <person name="Hinsu A.T."/>
            <person name="Kumar R."/>
            <person name="Pandey M."/>
            <person name="Agarwal S."/>
            <person name="Srivastava S."/>
            <person name="Singh M."/>
            <person name="Iquebal M.A."/>
            <person name="Jaiswal S."/>
            <person name="Angadi U.B."/>
            <person name="Kumar N."/>
            <person name="Raza M."/>
            <person name="Shah T.M."/>
            <person name="Rai A."/>
            <person name="Jena J.K."/>
        </authorList>
    </citation>
    <scope>NUCLEOTIDE SEQUENCE [LARGE SCALE GENOMIC DNA]</scope>
    <source>
        <strain evidence="2">DASCIFA01</strain>
        <tissue evidence="2">Testis</tissue>
    </source>
</reference>
<dbReference type="EMBL" id="QBIY01013352">
    <property type="protein sequence ID" value="RXN07059.1"/>
    <property type="molecule type" value="Genomic_DNA"/>
</dbReference>
<keyword evidence="4" id="KW-1185">Reference proteome</keyword>
<evidence type="ECO:0000256" key="1">
    <source>
        <dbReference type="SAM" id="MobiDB-lite"/>
    </source>
</evidence>
<evidence type="ECO:0000313" key="3">
    <source>
        <dbReference type="EMBL" id="RXN30792.1"/>
    </source>
</evidence>
<evidence type="ECO:0000313" key="4">
    <source>
        <dbReference type="Proteomes" id="UP000290572"/>
    </source>
</evidence>
<feature type="compositionally biased region" description="Pro residues" evidence="1">
    <location>
        <begin position="123"/>
        <end position="132"/>
    </location>
</feature>
<evidence type="ECO:0000313" key="2">
    <source>
        <dbReference type="EMBL" id="RXN07059.1"/>
    </source>
</evidence>
<feature type="region of interest" description="Disordered" evidence="1">
    <location>
        <begin position="1"/>
        <end position="66"/>
    </location>
</feature>
<feature type="region of interest" description="Disordered" evidence="1">
    <location>
        <begin position="114"/>
        <end position="162"/>
    </location>
</feature>
<organism evidence="2 4">
    <name type="scientific">Labeo rohita</name>
    <name type="common">Indian major carp</name>
    <name type="synonym">Cyprinus rohita</name>
    <dbReference type="NCBI Taxonomy" id="84645"/>
    <lineage>
        <taxon>Eukaryota</taxon>
        <taxon>Metazoa</taxon>
        <taxon>Chordata</taxon>
        <taxon>Craniata</taxon>
        <taxon>Vertebrata</taxon>
        <taxon>Euteleostomi</taxon>
        <taxon>Actinopterygii</taxon>
        <taxon>Neopterygii</taxon>
        <taxon>Teleostei</taxon>
        <taxon>Ostariophysi</taxon>
        <taxon>Cypriniformes</taxon>
        <taxon>Cyprinidae</taxon>
        <taxon>Labeoninae</taxon>
        <taxon>Labeonini</taxon>
        <taxon>Labeo</taxon>
    </lineage>
</organism>
<sequence>MSHPEREAPAVRPRRQVNPPAYLEDFELRGPGFHRQQPRSLTSQGELEDEPASTTGHSRSTSPVEQLPELAAMMEEMKRENAALQRQASQLPEIISAVQQMRQQNAALYQELQNLKSERKSPPKPVTPPMPSPRSYSRAVNIQTPQLYRPIPAPCSRLPPRH</sequence>
<feature type="compositionally biased region" description="Polar residues" evidence="1">
    <location>
        <begin position="52"/>
        <end position="64"/>
    </location>
</feature>
<gene>
    <name evidence="3" type="ORF">ROHU_017462</name>
    <name evidence="2" type="ORF">ROHU_032449</name>
</gene>
<name>A0A498LFM2_LABRO</name>